<dbReference type="EMBL" id="AP010904">
    <property type="protein sequence ID" value="BAH74164.1"/>
    <property type="molecule type" value="Genomic_DNA"/>
</dbReference>
<dbReference type="HOGENOM" id="CLU_1675089_0_0_7"/>
<proteinExistence type="predicted"/>
<dbReference type="RefSeq" id="WP_012750239.1">
    <property type="nucleotide sequence ID" value="NC_012796.1"/>
</dbReference>
<keyword evidence="1" id="KW-1133">Transmembrane helix</keyword>
<dbReference type="KEGG" id="dma:DMR_06730"/>
<dbReference type="AlphaFoldDB" id="C4XJ00"/>
<keyword evidence="3" id="KW-1185">Reference proteome</keyword>
<organism evidence="2 3">
    <name type="scientific">Solidesulfovibrio magneticus (strain ATCC 700980 / DSM 13731 / RS-1)</name>
    <name type="common">Desulfovibrio magneticus</name>
    <dbReference type="NCBI Taxonomy" id="573370"/>
    <lineage>
        <taxon>Bacteria</taxon>
        <taxon>Pseudomonadati</taxon>
        <taxon>Thermodesulfobacteriota</taxon>
        <taxon>Desulfovibrionia</taxon>
        <taxon>Desulfovibrionales</taxon>
        <taxon>Desulfovibrionaceae</taxon>
        <taxon>Solidesulfovibrio</taxon>
    </lineage>
</organism>
<dbReference type="Proteomes" id="UP000009071">
    <property type="component" value="Chromosome"/>
</dbReference>
<dbReference type="OrthoDB" id="5456333at2"/>
<name>C4XJ00_SOLM1</name>
<evidence type="ECO:0000313" key="2">
    <source>
        <dbReference type="EMBL" id="BAH74164.1"/>
    </source>
</evidence>
<feature type="transmembrane region" description="Helical" evidence="1">
    <location>
        <begin position="7"/>
        <end position="25"/>
    </location>
</feature>
<dbReference type="STRING" id="573370.DMR_06730"/>
<gene>
    <name evidence="2" type="ordered locus">DMR_06730</name>
</gene>
<evidence type="ECO:0000256" key="1">
    <source>
        <dbReference type="SAM" id="Phobius"/>
    </source>
</evidence>
<evidence type="ECO:0000313" key="3">
    <source>
        <dbReference type="Proteomes" id="UP000009071"/>
    </source>
</evidence>
<accession>C4XJ00</accession>
<sequence length="169" mass="17541">MTRREKIILAVTGVVAVVAAVYLLLDTGPAVAPQPGGQVQAQAAAQTQAAAQAREAAQALVRQAAPGGVETALMAALDKPWRVAVLYDKPLEARGGTGRPTVVPRFTGYVELGSGRLAVIDGYEYQAGDTLEGGGYKVLAVSPDKVTLESLANGQRLDIPYDGQDALGR</sequence>
<keyword evidence="1" id="KW-0812">Transmembrane</keyword>
<dbReference type="eggNOG" id="ENOG5033GV5">
    <property type="taxonomic scope" value="Bacteria"/>
</dbReference>
<reference evidence="2 3" key="1">
    <citation type="journal article" date="2009" name="Genome Res.">
        <title>Whole genome sequence of Desulfovibrio magneticus strain RS-1 revealed common gene clusters in magnetotactic bacteria.</title>
        <authorList>
            <person name="Nakazawa H."/>
            <person name="Arakaki A."/>
            <person name="Narita-Yamada S."/>
            <person name="Yashiro I."/>
            <person name="Jinno K."/>
            <person name="Aoki N."/>
            <person name="Tsuruyama A."/>
            <person name="Okamura Y."/>
            <person name="Tanikawa S."/>
            <person name="Fujita N."/>
            <person name="Takeyama H."/>
            <person name="Matsunaga T."/>
        </authorList>
    </citation>
    <scope>NUCLEOTIDE SEQUENCE [LARGE SCALE GENOMIC DNA]</scope>
    <source>
        <strain evidence="3">ATCC 700980 / DSM 13731 / RS-1</strain>
    </source>
</reference>
<protein>
    <submittedName>
        <fullName evidence="2">Uncharacterized protein</fullName>
    </submittedName>
</protein>
<keyword evidence="1" id="KW-0472">Membrane</keyword>